<evidence type="ECO:0000259" key="4">
    <source>
        <dbReference type="PROSITE" id="PS50887"/>
    </source>
</evidence>
<comment type="catalytic activity">
    <reaction evidence="2">
        <text>2 GTP = 3',3'-c-di-GMP + 2 diphosphate</text>
        <dbReference type="Rhea" id="RHEA:24898"/>
        <dbReference type="ChEBI" id="CHEBI:33019"/>
        <dbReference type="ChEBI" id="CHEBI:37565"/>
        <dbReference type="ChEBI" id="CHEBI:58805"/>
        <dbReference type="EC" id="2.7.7.65"/>
    </reaction>
</comment>
<proteinExistence type="predicted"/>
<evidence type="ECO:0000256" key="2">
    <source>
        <dbReference type="ARBA" id="ARBA00034247"/>
    </source>
</evidence>
<dbReference type="PROSITE" id="PS51833">
    <property type="entry name" value="HDOD"/>
    <property type="match status" value="1"/>
</dbReference>
<dbReference type="InterPro" id="IPR050469">
    <property type="entry name" value="Diguanylate_Cyclase"/>
</dbReference>
<dbReference type="Gene3D" id="1.10.3210.10">
    <property type="entry name" value="Hypothetical protein af1432"/>
    <property type="match status" value="1"/>
</dbReference>
<dbReference type="InterPro" id="IPR029787">
    <property type="entry name" value="Nucleotide_cyclase"/>
</dbReference>
<dbReference type="GO" id="GO:0005886">
    <property type="term" value="C:plasma membrane"/>
    <property type="evidence" value="ECO:0007669"/>
    <property type="project" value="TreeGrafter"/>
</dbReference>
<protein>
    <recommendedName>
        <fullName evidence="1">diguanylate cyclase</fullName>
        <ecNumber evidence="1">2.7.7.65</ecNumber>
    </recommendedName>
</protein>
<dbReference type="eggNOG" id="COG1639">
    <property type="taxonomic scope" value="Bacteria"/>
</dbReference>
<organism evidence="6 7">
    <name type="scientific">Nitrosomonas cryotolerans ATCC 49181</name>
    <dbReference type="NCBI Taxonomy" id="1131553"/>
    <lineage>
        <taxon>Bacteria</taxon>
        <taxon>Pseudomonadati</taxon>
        <taxon>Pseudomonadota</taxon>
        <taxon>Betaproteobacteria</taxon>
        <taxon>Nitrosomonadales</taxon>
        <taxon>Nitrosomonadaceae</taxon>
        <taxon>Nitrosomonas</taxon>
    </lineage>
</organism>
<reference evidence="6 7" key="1">
    <citation type="submission" date="2016-12" db="EMBL/GenBank/DDBJ databases">
        <authorList>
            <person name="Song W.-J."/>
            <person name="Kurnit D.M."/>
        </authorList>
    </citation>
    <scope>NUCLEOTIDE SEQUENCE [LARGE SCALE GENOMIC DNA]</scope>
    <source>
        <strain evidence="6 7">ATCC 49181</strain>
    </source>
</reference>
<keyword evidence="7" id="KW-1185">Reference proteome</keyword>
<dbReference type="AlphaFoldDB" id="A0A1N6J031"/>
<dbReference type="FunFam" id="3.30.70.270:FF:000001">
    <property type="entry name" value="Diguanylate cyclase domain protein"/>
    <property type="match status" value="1"/>
</dbReference>
<dbReference type="EC" id="2.7.7.65" evidence="1"/>
<accession>A0A1N6J031</accession>
<dbReference type="Gene3D" id="3.30.70.270">
    <property type="match status" value="1"/>
</dbReference>
<evidence type="ECO:0000256" key="1">
    <source>
        <dbReference type="ARBA" id="ARBA00012528"/>
    </source>
</evidence>
<evidence type="ECO:0000313" key="7">
    <source>
        <dbReference type="Proteomes" id="UP000185062"/>
    </source>
</evidence>
<dbReference type="CDD" id="cd01949">
    <property type="entry name" value="GGDEF"/>
    <property type="match status" value="1"/>
</dbReference>
<feature type="domain" description="GGDEF" evidence="4">
    <location>
        <begin position="349"/>
        <end position="486"/>
    </location>
</feature>
<dbReference type="Pfam" id="PF00990">
    <property type="entry name" value="GGDEF"/>
    <property type="match status" value="1"/>
</dbReference>
<evidence type="ECO:0000256" key="3">
    <source>
        <dbReference type="SAM" id="Phobius"/>
    </source>
</evidence>
<dbReference type="STRING" id="44575.SAMN05216419_100639"/>
<dbReference type="InterPro" id="IPR043128">
    <property type="entry name" value="Rev_trsase/Diguanyl_cyclase"/>
</dbReference>
<dbReference type="Proteomes" id="UP000185062">
    <property type="component" value="Unassembled WGS sequence"/>
</dbReference>
<dbReference type="RefSeq" id="WP_245812999.1">
    <property type="nucleotide sequence ID" value="NZ_FSRO01000001.1"/>
</dbReference>
<gene>
    <name evidence="6" type="ORF">SAMN02743940_2214</name>
</gene>
<dbReference type="Pfam" id="PF08668">
    <property type="entry name" value="HDOD"/>
    <property type="match status" value="1"/>
</dbReference>
<dbReference type="SUPFAM" id="SSF109604">
    <property type="entry name" value="HD-domain/PDEase-like"/>
    <property type="match status" value="1"/>
</dbReference>
<dbReference type="InterPro" id="IPR000160">
    <property type="entry name" value="GGDEF_dom"/>
</dbReference>
<feature type="domain" description="HDOD" evidence="5">
    <location>
        <begin position="15"/>
        <end position="214"/>
    </location>
</feature>
<evidence type="ECO:0000259" key="5">
    <source>
        <dbReference type="PROSITE" id="PS51833"/>
    </source>
</evidence>
<dbReference type="InterPro" id="IPR013976">
    <property type="entry name" value="HDOD"/>
</dbReference>
<feature type="transmembrane region" description="Helical" evidence="3">
    <location>
        <begin position="74"/>
        <end position="98"/>
    </location>
</feature>
<evidence type="ECO:0000313" key="6">
    <source>
        <dbReference type="EMBL" id="SIO37694.1"/>
    </source>
</evidence>
<keyword evidence="3" id="KW-0812">Transmembrane</keyword>
<dbReference type="GO" id="GO:0052621">
    <property type="term" value="F:diguanylate cyclase activity"/>
    <property type="evidence" value="ECO:0007669"/>
    <property type="project" value="UniProtKB-EC"/>
</dbReference>
<dbReference type="NCBIfam" id="TIGR00254">
    <property type="entry name" value="GGDEF"/>
    <property type="match status" value="1"/>
</dbReference>
<dbReference type="PROSITE" id="PS50887">
    <property type="entry name" value="GGDEF"/>
    <property type="match status" value="1"/>
</dbReference>
<dbReference type="GO" id="GO:0043709">
    <property type="term" value="P:cell adhesion involved in single-species biofilm formation"/>
    <property type="evidence" value="ECO:0007669"/>
    <property type="project" value="TreeGrafter"/>
</dbReference>
<keyword evidence="3" id="KW-0472">Membrane</keyword>
<dbReference type="PANTHER" id="PTHR45138:SF9">
    <property type="entry name" value="DIGUANYLATE CYCLASE DGCM-RELATED"/>
    <property type="match status" value="1"/>
</dbReference>
<sequence>MNDILTRRLRFCTTLPSLPTIAIKILEIASNPDADITQICHYISLDPALATKILRVANSPLFKSRRVSNNIRQAVGTLGTHAVIVIALSFSLTSSLMAHSKEKENIYPFDNNNFWRRSIVSALASRILGEKFKLKGWDDLFLAGLLQDIGILALSALMPEEYSPVFSSACDHGTLLKSERKAFGTGHDEIGYLLLKQWHIPDHISIACLASHHQPAPDAMAPTSFDCIAASGYIADYFLDPKKAGNVATVTNAVQRWLGIDSMELKEIIDTMETEIHSVAELFEVTIHHPTEIADIIAQAKELLTIHSLTTVRELEDKTQRDGLTGAHNRLFFDNTLQKEFHLSQENAFPLTIAMIDIDYFKKVNDTHGHVAGDILLVAIVRKILGQIRQDDVLSRYGGEEFSLILPGTTLAISMKLLTRLKDNIAAISYKLDNGTCINITVSIGVAVNMDNGIRFACHEDMLKAADLALYSAKHAGRNRIVEWNPSLKN</sequence>
<dbReference type="eggNOG" id="COG3706">
    <property type="taxonomic scope" value="Bacteria"/>
</dbReference>
<dbReference type="SMART" id="SM00267">
    <property type="entry name" value="GGDEF"/>
    <property type="match status" value="1"/>
</dbReference>
<dbReference type="EMBL" id="FSRO01000001">
    <property type="protein sequence ID" value="SIO37694.1"/>
    <property type="molecule type" value="Genomic_DNA"/>
</dbReference>
<dbReference type="PANTHER" id="PTHR45138">
    <property type="entry name" value="REGULATORY COMPONENTS OF SENSORY TRANSDUCTION SYSTEM"/>
    <property type="match status" value="1"/>
</dbReference>
<keyword evidence="3" id="KW-1133">Transmembrane helix</keyword>
<dbReference type="SUPFAM" id="SSF55073">
    <property type="entry name" value="Nucleotide cyclase"/>
    <property type="match status" value="1"/>
</dbReference>
<dbReference type="GO" id="GO:1902201">
    <property type="term" value="P:negative regulation of bacterial-type flagellum-dependent cell motility"/>
    <property type="evidence" value="ECO:0007669"/>
    <property type="project" value="TreeGrafter"/>
</dbReference>
<name>A0A1N6J031_9PROT</name>